<comment type="similarity">
    <text evidence="2">Belongs to the SpxH family.</text>
</comment>
<dbReference type="PANTHER" id="PTHR13887">
    <property type="entry name" value="GLUTATHIONE S-TRANSFERASE KAPPA"/>
    <property type="match status" value="1"/>
</dbReference>
<proteinExistence type="inferred from homology"/>
<gene>
    <name evidence="2" type="primary">spxH</name>
    <name evidence="3" type="ORF">J2S08_000464</name>
</gene>
<evidence type="ECO:0000256" key="1">
    <source>
        <dbReference type="ARBA" id="ARBA00022490"/>
    </source>
</evidence>
<comment type="caution">
    <text evidence="3">The sequence shown here is derived from an EMBL/GenBank/DDBJ whole genome shotgun (WGS) entry which is preliminary data.</text>
</comment>
<dbReference type="PANTHER" id="PTHR13887:SF47">
    <property type="entry name" value="CLPXP ADAPTER PROTEIN SPXH"/>
    <property type="match status" value="1"/>
</dbReference>
<comment type="subcellular location">
    <subcellularLocation>
        <location evidence="2">Cytoplasm</location>
    </subcellularLocation>
</comment>
<dbReference type="SUPFAM" id="SSF52833">
    <property type="entry name" value="Thioredoxin-like"/>
    <property type="match status" value="1"/>
</dbReference>
<keyword evidence="1 2" id="KW-0963">Cytoplasm</keyword>
<dbReference type="EMBL" id="JAUSTT010000002">
    <property type="protein sequence ID" value="MDQ0174631.1"/>
    <property type="molecule type" value="Genomic_DNA"/>
</dbReference>
<dbReference type="InterPro" id="IPR046404">
    <property type="entry name" value="Adapter_SpxH"/>
</dbReference>
<sequence length="287" mass="33051">MNNNMFCQSDWYHIDHKPLEIYMFIDPLCAECWALEPIMKKLHIEYGAYFRLKHVLSGQLATLNLGAKKQSKIAKIWEMTAIRSGMSCDGSFWLKKPISSPILTSISIKAAELQGKRAGIKFLRKLQELLFLEKENISDLHVLKNAAAIVGLDVEEFVKDLHSKSASKAFQCDLKIAAEMDVTEMPTLVFFNENIEDEGLKITGMYTYDIYVQIISEMLDKKPKPSSIPPLEQFLQHYKLVASKEISVVYEMPISQVEKEMKKWILQQKVEKIPAKYGTFWRYIGED</sequence>
<dbReference type="Proteomes" id="UP001223586">
    <property type="component" value="Unassembled WGS sequence"/>
</dbReference>
<evidence type="ECO:0000313" key="3">
    <source>
        <dbReference type="EMBL" id="MDQ0174631.1"/>
    </source>
</evidence>
<accession>A0ABT9WN59</accession>
<name>A0ABT9WN59_9BACI</name>
<dbReference type="Gene3D" id="1.10.472.60">
    <property type="entry name" value="putative protein disulfide isomerase domain"/>
    <property type="match status" value="1"/>
</dbReference>
<dbReference type="RefSeq" id="WP_307226267.1">
    <property type="nucleotide sequence ID" value="NZ_JAUSTT010000002.1"/>
</dbReference>
<keyword evidence="3" id="KW-0413">Isomerase</keyword>
<organism evidence="3 4">
    <name type="scientific">Bacillus chungangensis</name>
    <dbReference type="NCBI Taxonomy" id="587633"/>
    <lineage>
        <taxon>Bacteria</taxon>
        <taxon>Bacillati</taxon>
        <taxon>Bacillota</taxon>
        <taxon>Bacilli</taxon>
        <taxon>Bacillales</taxon>
        <taxon>Bacillaceae</taxon>
        <taxon>Bacillus</taxon>
    </lineage>
</organism>
<dbReference type="InterPro" id="IPR036249">
    <property type="entry name" value="Thioredoxin-like_sf"/>
</dbReference>
<dbReference type="Gene3D" id="3.40.30.10">
    <property type="entry name" value="Glutaredoxin"/>
    <property type="match status" value="1"/>
</dbReference>
<protein>
    <recommendedName>
        <fullName evidence="2">ClpXP adapter protein SpxH</fullName>
    </recommendedName>
</protein>
<reference evidence="3 4" key="1">
    <citation type="submission" date="2023-07" db="EMBL/GenBank/DDBJ databases">
        <title>Genomic Encyclopedia of Type Strains, Phase IV (KMG-IV): sequencing the most valuable type-strain genomes for metagenomic binning, comparative biology and taxonomic classification.</title>
        <authorList>
            <person name="Goeker M."/>
        </authorList>
    </citation>
    <scope>NUCLEOTIDE SEQUENCE [LARGE SCALE GENOMIC DNA]</scope>
    <source>
        <strain evidence="3 4">DSM 23837</strain>
    </source>
</reference>
<dbReference type="CDD" id="cd03025">
    <property type="entry name" value="DsbA_FrnE_like"/>
    <property type="match status" value="1"/>
</dbReference>
<comment type="function">
    <text evidence="2">Adapter protein required for efficient degradation of Spx by ClpXP under non-stress conditions. Interaction with Spx stabilizes Spx and exposes the C-terminus of Spx for recognition and proteolysis by ClpXP.</text>
</comment>
<dbReference type="HAMAP" id="MF_02245">
    <property type="entry name" value="Adapter_SpxH"/>
    <property type="match status" value="1"/>
</dbReference>
<evidence type="ECO:0000313" key="4">
    <source>
        <dbReference type="Proteomes" id="UP001223586"/>
    </source>
</evidence>
<keyword evidence="4" id="KW-1185">Reference proteome</keyword>
<evidence type="ECO:0000256" key="2">
    <source>
        <dbReference type="HAMAP-Rule" id="MF_02245"/>
    </source>
</evidence>
<dbReference type="Pfam" id="PF13743">
    <property type="entry name" value="Thioredoxin_5"/>
    <property type="match status" value="1"/>
</dbReference>
<comment type="subunit">
    <text evidence="2">Interacts with Spx.</text>
</comment>
<dbReference type="GO" id="GO:0016853">
    <property type="term" value="F:isomerase activity"/>
    <property type="evidence" value="ECO:0007669"/>
    <property type="project" value="UniProtKB-KW"/>
</dbReference>